<dbReference type="Proteomes" id="UP000765509">
    <property type="component" value="Unassembled WGS sequence"/>
</dbReference>
<name>A0A9Q3C6U8_9BASI</name>
<accession>A0A9Q3C6U8</accession>
<dbReference type="OrthoDB" id="9997817at2759"/>
<organism evidence="2 3">
    <name type="scientific">Austropuccinia psidii MF-1</name>
    <dbReference type="NCBI Taxonomy" id="1389203"/>
    <lineage>
        <taxon>Eukaryota</taxon>
        <taxon>Fungi</taxon>
        <taxon>Dikarya</taxon>
        <taxon>Basidiomycota</taxon>
        <taxon>Pucciniomycotina</taxon>
        <taxon>Pucciniomycetes</taxon>
        <taxon>Pucciniales</taxon>
        <taxon>Sphaerophragmiaceae</taxon>
        <taxon>Austropuccinia</taxon>
    </lineage>
</organism>
<evidence type="ECO:0000313" key="3">
    <source>
        <dbReference type="Proteomes" id="UP000765509"/>
    </source>
</evidence>
<feature type="region of interest" description="Disordered" evidence="1">
    <location>
        <begin position="1"/>
        <end position="62"/>
    </location>
</feature>
<gene>
    <name evidence="2" type="ORF">O181_017843</name>
</gene>
<dbReference type="EMBL" id="AVOT02005067">
    <property type="protein sequence ID" value="MBW0478128.1"/>
    <property type="molecule type" value="Genomic_DNA"/>
</dbReference>
<comment type="caution">
    <text evidence="2">The sequence shown here is derived from an EMBL/GenBank/DDBJ whole genome shotgun (WGS) entry which is preliminary data.</text>
</comment>
<dbReference type="AlphaFoldDB" id="A0A9Q3C6U8"/>
<protein>
    <submittedName>
        <fullName evidence="2">Uncharacterized protein</fullName>
    </submittedName>
</protein>
<proteinExistence type="predicted"/>
<reference evidence="2" key="1">
    <citation type="submission" date="2021-03" db="EMBL/GenBank/DDBJ databases">
        <title>Draft genome sequence of rust myrtle Austropuccinia psidii MF-1, a brazilian biotype.</title>
        <authorList>
            <person name="Quecine M.C."/>
            <person name="Pachon D.M.R."/>
            <person name="Bonatelli M.L."/>
            <person name="Correr F.H."/>
            <person name="Franceschini L.M."/>
            <person name="Leite T.F."/>
            <person name="Margarido G.R.A."/>
            <person name="Almeida C.A."/>
            <person name="Ferrarezi J.A."/>
            <person name="Labate C.A."/>
        </authorList>
    </citation>
    <scope>NUCLEOTIDE SEQUENCE</scope>
    <source>
        <strain evidence="2">MF-1</strain>
    </source>
</reference>
<sequence length="132" mass="14778">MLGVYPGIYQGPRSRLGEEEDEEGEDSVEEEGYEENEGEASLESGSDTPGAPNLVLSNQPLGSQDEQHFLKIMEKMTQFMGQLTQEVSPRDNETAQEFKTPYMNAPDSFDGTKAHKLRGFIQSCQLIFRNDP</sequence>
<feature type="compositionally biased region" description="Acidic residues" evidence="1">
    <location>
        <begin position="18"/>
        <end position="40"/>
    </location>
</feature>
<evidence type="ECO:0000256" key="1">
    <source>
        <dbReference type="SAM" id="MobiDB-lite"/>
    </source>
</evidence>
<keyword evidence="3" id="KW-1185">Reference proteome</keyword>
<evidence type="ECO:0000313" key="2">
    <source>
        <dbReference type="EMBL" id="MBW0478128.1"/>
    </source>
</evidence>